<evidence type="ECO:0000256" key="4">
    <source>
        <dbReference type="ARBA" id="ARBA00022989"/>
    </source>
</evidence>
<dbReference type="PANTHER" id="PTHR30213">
    <property type="entry name" value="INNER MEMBRANE PROTEIN YHJD"/>
    <property type="match status" value="1"/>
</dbReference>
<organism evidence="7 8">
    <name type="scientific">Paucidesulfovibrio gracilis DSM 16080</name>
    <dbReference type="NCBI Taxonomy" id="1121449"/>
    <lineage>
        <taxon>Bacteria</taxon>
        <taxon>Pseudomonadati</taxon>
        <taxon>Thermodesulfobacteriota</taxon>
        <taxon>Desulfovibrionia</taxon>
        <taxon>Desulfovibrionales</taxon>
        <taxon>Desulfovibrionaceae</taxon>
        <taxon>Paucidesulfovibrio</taxon>
    </lineage>
</organism>
<dbReference type="PANTHER" id="PTHR30213:SF0">
    <property type="entry name" value="UPF0761 MEMBRANE PROTEIN YIHY"/>
    <property type="match status" value="1"/>
</dbReference>
<evidence type="ECO:0000313" key="8">
    <source>
        <dbReference type="Proteomes" id="UP000190027"/>
    </source>
</evidence>
<reference evidence="7 8" key="1">
    <citation type="submission" date="2017-02" db="EMBL/GenBank/DDBJ databases">
        <authorList>
            <person name="Peterson S.W."/>
        </authorList>
    </citation>
    <scope>NUCLEOTIDE SEQUENCE [LARGE SCALE GENOMIC DNA]</scope>
    <source>
        <strain evidence="7 8">DSM 16080</strain>
    </source>
</reference>
<dbReference type="Pfam" id="PF03631">
    <property type="entry name" value="Virul_fac_BrkB"/>
    <property type="match status" value="1"/>
</dbReference>
<evidence type="ECO:0000256" key="2">
    <source>
        <dbReference type="ARBA" id="ARBA00022475"/>
    </source>
</evidence>
<dbReference type="InterPro" id="IPR017039">
    <property type="entry name" value="Virul_fac_BrkB"/>
</dbReference>
<dbReference type="NCBIfam" id="TIGR00765">
    <property type="entry name" value="yihY_not_rbn"/>
    <property type="match status" value="1"/>
</dbReference>
<dbReference type="Proteomes" id="UP000190027">
    <property type="component" value="Unassembled WGS sequence"/>
</dbReference>
<feature type="transmembrane region" description="Helical" evidence="6">
    <location>
        <begin position="236"/>
        <end position="255"/>
    </location>
</feature>
<evidence type="ECO:0000256" key="5">
    <source>
        <dbReference type="ARBA" id="ARBA00023136"/>
    </source>
</evidence>
<evidence type="ECO:0000313" key="7">
    <source>
        <dbReference type="EMBL" id="SKA77579.1"/>
    </source>
</evidence>
<proteinExistence type="predicted"/>
<keyword evidence="2" id="KW-1003">Cell membrane</keyword>
<dbReference type="STRING" id="1121449.SAMN02745704_01003"/>
<feature type="transmembrane region" description="Helical" evidence="6">
    <location>
        <begin position="119"/>
        <end position="138"/>
    </location>
</feature>
<dbReference type="AlphaFoldDB" id="A0A1T4WK71"/>
<evidence type="ECO:0000256" key="3">
    <source>
        <dbReference type="ARBA" id="ARBA00022692"/>
    </source>
</evidence>
<name>A0A1T4WK71_9BACT</name>
<keyword evidence="4 6" id="KW-1133">Transmembrane helix</keyword>
<keyword evidence="5 6" id="KW-0472">Membrane</keyword>
<feature type="transmembrane region" description="Helical" evidence="6">
    <location>
        <begin position="203"/>
        <end position="224"/>
    </location>
</feature>
<evidence type="ECO:0000256" key="6">
    <source>
        <dbReference type="SAM" id="Phobius"/>
    </source>
</evidence>
<feature type="transmembrane region" description="Helical" evidence="6">
    <location>
        <begin position="58"/>
        <end position="78"/>
    </location>
</feature>
<dbReference type="RefSeq" id="WP_078716584.1">
    <property type="nucleotide sequence ID" value="NZ_FUYC01000003.1"/>
</dbReference>
<comment type="subcellular location">
    <subcellularLocation>
        <location evidence="1">Cell membrane</location>
        <topology evidence="1">Multi-pass membrane protein</topology>
    </subcellularLocation>
</comment>
<accession>A0A1T4WK71</accession>
<evidence type="ECO:0000256" key="1">
    <source>
        <dbReference type="ARBA" id="ARBA00004651"/>
    </source>
</evidence>
<gene>
    <name evidence="7" type="ORF">SAMN02745704_01003</name>
</gene>
<feature type="transmembrane region" description="Helical" evidence="6">
    <location>
        <begin position="275"/>
        <end position="299"/>
    </location>
</feature>
<protein>
    <submittedName>
        <fullName evidence="7">Membrane protein</fullName>
    </submittedName>
</protein>
<dbReference type="EMBL" id="FUYC01000003">
    <property type="protein sequence ID" value="SKA77579.1"/>
    <property type="molecule type" value="Genomic_DNA"/>
</dbReference>
<feature type="transmembrane region" description="Helical" evidence="6">
    <location>
        <begin position="158"/>
        <end position="183"/>
    </location>
</feature>
<keyword evidence="3 6" id="KW-0812">Transmembrane</keyword>
<keyword evidence="8" id="KW-1185">Reference proteome</keyword>
<dbReference type="OrthoDB" id="9808671at2"/>
<dbReference type="GO" id="GO:0005886">
    <property type="term" value="C:plasma membrane"/>
    <property type="evidence" value="ECO:0007669"/>
    <property type="project" value="UniProtKB-SubCell"/>
</dbReference>
<sequence length="457" mass="50934">MGDSGIGKYVGQLFRWFTIDIWTDDPDREPTRLSAVSRWLYLVVRGFLGDQCLIRSGALTFTTTLSIVPLLAVAFSIAKGFGLQNSEFIHDLLSQLASGNEQVVTSIIGYIDNTNVRTLGWMGVAFLLITVFSMVSTVEQAFNTIWNVKRGRSPWRKFTDFFSVILIMPVIFLVATSTTVTVQKSDFVQKVMEVSGLGWLESLFLKLAPLVLIWLAFTFAYSFIPNTKVRLRSAALGGAVAALFWQLSQGAYIRWQMGFNNYNAIYGSFAQLPLFLIWMYISWIIVLFGAEMCMAVQNLRSFTKQQFIRRASLEQRQKLALVMMLLVVRPFRTGCLLPTVDELSDRLMIPREMVVELFGQLAASGLAAPSEEGDDLRFYPAMQPSRILVTDIQKAVSASQGDEEPGRSFGFVDEVFTSLDAAAHQDAANLSLEAYAEQLDGDSQQCPGLELEPTSAA</sequence>